<evidence type="ECO:0000313" key="5">
    <source>
        <dbReference type="Proteomes" id="UP001642409"/>
    </source>
</evidence>
<evidence type="ECO:0000256" key="2">
    <source>
        <dbReference type="ARBA" id="ARBA00022737"/>
    </source>
</evidence>
<dbReference type="EMBL" id="CAXDID020000121">
    <property type="protein sequence ID" value="CAL6031905.1"/>
    <property type="molecule type" value="Genomic_DNA"/>
</dbReference>
<dbReference type="SMART" id="SM00365">
    <property type="entry name" value="LRR_SD22"/>
    <property type="match status" value="2"/>
</dbReference>
<name>A0AA86Q0V4_9EUKA</name>
<accession>A0AA86Q0V4</accession>
<dbReference type="PANTHER" id="PTHR18849:SF0">
    <property type="entry name" value="CILIA- AND FLAGELLA-ASSOCIATED PROTEIN 410-RELATED"/>
    <property type="match status" value="1"/>
</dbReference>
<keyword evidence="5" id="KW-1185">Reference proteome</keyword>
<dbReference type="InterPro" id="IPR001611">
    <property type="entry name" value="Leu-rich_rpt"/>
</dbReference>
<dbReference type="PROSITE" id="PS51450">
    <property type="entry name" value="LRR"/>
    <property type="match status" value="2"/>
</dbReference>
<evidence type="ECO:0000313" key="3">
    <source>
        <dbReference type="EMBL" id="CAI9950024.1"/>
    </source>
</evidence>
<evidence type="ECO:0008006" key="6">
    <source>
        <dbReference type="Google" id="ProtNLM"/>
    </source>
</evidence>
<reference evidence="4 5" key="2">
    <citation type="submission" date="2024-07" db="EMBL/GenBank/DDBJ databases">
        <authorList>
            <person name="Akdeniz Z."/>
        </authorList>
    </citation>
    <scope>NUCLEOTIDE SEQUENCE [LARGE SCALE GENOMIC DNA]</scope>
</reference>
<comment type="caution">
    <text evidence="3">The sequence shown here is derived from an EMBL/GenBank/DDBJ whole genome shotgun (WGS) entry which is preliminary data.</text>
</comment>
<sequence>MNQETKSEPIAELQSKKFVDPLEMLYYVSSNIFELELNQNILKPNLFDICQKAKPKINECKIEAEKIDLTGTFKQNNLILAQITELKELNISKNKLKEVPETVLQINGLQKLDVSSNKINNVKDLSKLTQLQNLDISRNKLEEIDEIATLNNLKILKIKRKQNS</sequence>
<reference evidence="3" key="1">
    <citation type="submission" date="2023-06" db="EMBL/GenBank/DDBJ databases">
        <authorList>
            <person name="Kurt Z."/>
        </authorList>
    </citation>
    <scope>NUCLEOTIDE SEQUENCE</scope>
</reference>
<dbReference type="InterPro" id="IPR032675">
    <property type="entry name" value="LRR_dom_sf"/>
</dbReference>
<organism evidence="3">
    <name type="scientific">Hexamita inflata</name>
    <dbReference type="NCBI Taxonomy" id="28002"/>
    <lineage>
        <taxon>Eukaryota</taxon>
        <taxon>Metamonada</taxon>
        <taxon>Diplomonadida</taxon>
        <taxon>Hexamitidae</taxon>
        <taxon>Hexamitinae</taxon>
        <taxon>Hexamita</taxon>
    </lineage>
</organism>
<evidence type="ECO:0000313" key="4">
    <source>
        <dbReference type="EMBL" id="CAL6031905.1"/>
    </source>
</evidence>
<dbReference type="PRINTS" id="PR00019">
    <property type="entry name" value="LEURICHRPT"/>
</dbReference>
<proteinExistence type="predicted"/>
<dbReference type="AlphaFoldDB" id="A0AA86Q0V4"/>
<dbReference type="Pfam" id="PF13855">
    <property type="entry name" value="LRR_8"/>
    <property type="match status" value="1"/>
</dbReference>
<dbReference type="EMBL" id="CATOUU010000806">
    <property type="protein sequence ID" value="CAI9950024.1"/>
    <property type="molecule type" value="Genomic_DNA"/>
</dbReference>
<dbReference type="PANTHER" id="PTHR18849">
    <property type="entry name" value="LEUCINE RICH REPEAT PROTEIN"/>
    <property type="match status" value="1"/>
</dbReference>
<keyword evidence="1" id="KW-0433">Leucine-rich repeat</keyword>
<protein>
    <recommendedName>
        <fullName evidence="6">Leucine-rich repeat protein</fullName>
    </recommendedName>
</protein>
<dbReference type="SUPFAM" id="SSF52058">
    <property type="entry name" value="L domain-like"/>
    <property type="match status" value="1"/>
</dbReference>
<gene>
    <name evidence="4" type="ORF">HINF_LOCUS34227</name>
    <name evidence="3" type="ORF">HINF_LOCUS37669</name>
</gene>
<dbReference type="Gene3D" id="3.80.10.10">
    <property type="entry name" value="Ribonuclease Inhibitor"/>
    <property type="match status" value="1"/>
</dbReference>
<dbReference type="Proteomes" id="UP001642409">
    <property type="component" value="Unassembled WGS sequence"/>
</dbReference>
<keyword evidence="2" id="KW-0677">Repeat</keyword>
<evidence type="ECO:0000256" key="1">
    <source>
        <dbReference type="ARBA" id="ARBA00022614"/>
    </source>
</evidence>